<comment type="caution">
    <text evidence="1">The sequence shown here is derived from an EMBL/GenBank/DDBJ whole genome shotgun (WGS) entry which is preliminary data.</text>
</comment>
<evidence type="ECO:0000313" key="1">
    <source>
        <dbReference type="EMBL" id="KAI0057043.1"/>
    </source>
</evidence>
<dbReference type="Proteomes" id="UP000814140">
    <property type="component" value="Unassembled WGS sequence"/>
</dbReference>
<evidence type="ECO:0000313" key="2">
    <source>
        <dbReference type="Proteomes" id="UP000814140"/>
    </source>
</evidence>
<proteinExistence type="predicted"/>
<protein>
    <submittedName>
        <fullName evidence="1">Iron permease</fullName>
    </submittedName>
</protein>
<accession>A0ACB8SKQ4</accession>
<gene>
    <name evidence="1" type="ORF">BV25DRAFT_1464753</name>
</gene>
<reference evidence="1" key="2">
    <citation type="journal article" date="2022" name="New Phytol.">
        <title>Evolutionary transition to the ectomycorrhizal habit in the genomes of a hyperdiverse lineage of mushroom-forming fungi.</title>
        <authorList>
            <person name="Looney B."/>
            <person name="Miyauchi S."/>
            <person name="Morin E."/>
            <person name="Drula E."/>
            <person name="Courty P.E."/>
            <person name="Kohler A."/>
            <person name="Kuo A."/>
            <person name="LaButti K."/>
            <person name="Pangilinan J."/>
            <person name="Lipzen A."/>
            <person name="Riley R."/>
            <person name="Andreopoulos W."/>
            <person name="He G."/>
            <person name="Johnson J."/>
            <person name="Nolan M."/>
            <person name="Tritt A."/>
            <person name="Barry K.W."/>
            <person name="Grigoriev I.V."/>
            <person name="Nagy L.G."/>
            <person name="Hibbett D."/>
            <person name="Henrissat B."/>
            <person name="Matheny P.B."/>
            <person name="Labbe J."/>
            <person name="Martin F.M."/>
        </authorList>
    </citation>
    <scope>NUCLEOTIDE SEQUENCE</scope>
    <source>
        <strain evidence="1">HHB10654</strain>
    </source>
</reference>
<organism evidence="1 2">
    <name type="scientific">Artomyces pyxidatus</name>
    <dbReference type="NCBI Taxonomy" id="48021"/>
    <lineage>
        <taxon>Eukaryota</taxon>
        <taxon>Fungi</taxon>
        <taxon>Dikarya</taxon>
        <taxon>Basidiomycota</taxon>
        <taxon>Agaricomycotina</taxon>
        <taxon>Agaricomycetes</taxon>
        <taxon>Russulales</taxon>
        <taxon>Auriscalpiaceae</taxon>
        <taxon>Artomyces</taxon>
    </lineage>
</organism>
<keyword evidence="2" id="KW-1185">Reference proteome</keyword>
<reference evidence="1" key="1">
    <citation type="submission" date="2021-03" db="EMBL/GenBank/DDBJ databases">
        <authorList>
            <consortium name="DOE Joint Genome Institute"/>
            <person name="Ahrendt S."/>
            <person name="Looney B.P."/>
            <person name="Miyauchi S."/>
            <person name="Morin E."/>
            <person name="Drula E."/>
            <person name="Courty P.E."/>
            <person name="Chicoki N."/>
            <person name="Fauchery L."/>
            <person name="Kohler A."/>
            <person name="Kuo A."/>
            <person name="Labutti K."/>
            <person name="Pangilinan J."/>
            <person name="Lipzen A."/>
            <person name="Riley R."/>
            <person name="Andreopoulos W."/>
            <person name="He G."/>
            <person name="Johnson J."/>
            <person name="Barry K.W."/>
            <person name="Grigoriev I.V."/>
            <person name="Nagy L."/>
            <person name="Hibbett D."/>
            <person name="Henrissat B."/>
            <person name="Matheny P.B."/>
            <person name="Labbe J."/>
            <person name="Martin F."/>
        </authorList>
    </citation>
    <scope>NUCLEOTIDE SEQUENCE</scope>
    <source>
        <strain evidence="1">HHB10654</strain>
    </source>
</reference>
<sequence>MVFVANLTCDFLSALDLTAISTALPTIVDDLHGSDFIWAGSAYAIASTAVVPMCGGLVSVFGRKPILLGSIAIFAIGSAISGAAHSMNMLIAGRVIQGFGGGSCIAVTDIIYTDLVPLPERGSFVGITASVWALASATGPPIAGALTSSGSWRWLFFLNIPVCAVSTVLVVIFLRVKAPRETFASKMVKMDWIGNAVIIASTTCITLALTWGGVHFAWSSVQVLVPLCLGFAGIAFFLVIEVYYSTEPTIPWTVIANRTSISGYLATFFHGIVSIGVIYYLPVYFQAVHLASPIRSGIDMFGIAFTVAPAAILCGISIQVANRYRPQNYIGWMVTLVGLGIMTLLDSESDRAKSIGFQVVLGIGLGMIWIAPEFPILAPLPQSNNARALAFFTFVRSLSQGWGVAIGGAILQNSLRKTLPPTFHAQFPAGVQIAYAAIPKIRSLDPVLRRLVRDAFAQSLKLLWEVLIGIASAGLLSVLLMKEVVMRSDMDEQWGLQERQAEAKGENGHA</sequence>
<dbReference type="EMBL" id="MU277253">
    <property type="protein sequence ID" value="KAI0057043.1"/>
    <property type="molecule type" value="Genomic_DNA"/>
</dbReference>
<name>A0ACB8SKQ4_9AGAM</name>